<evidence type="ECO:0000313" key="2">
    <source>
        <dbReference type="EMBL" id="SFK13534.1"/>
    </source>
</evidence>
<gene>
    <name evidence="2" type="ORF">SAMN05421680_13123</name>
    <name evidence="1" type="ORF">Xmau_03574</name>
</gene>
<dbReference type="Proteomes" id="UP000224607">
    <property type="component" value="Unassembled WGS sequence"/>
</dbReference>
<dbReference type="EMBL" id="FORG01000031">
    <property type="protein sequence ID" value="SFK13534.1"/>
    <property type="molecule type" value="Genomic_DNA"/>
</dbReference>
<dbReference type="OrthoDB" id="6445725at2"/>
<keyword evidence="4" id="KW-1185">Reference proteome</keyword>
<accession>A0A1I3X1K9</accession>
<reference evidence="2" key="2">
    <citation type="submission" date="2016-10" db="EMBL/GenBank/DDBJ databases">
        <authorList>
            <person name="de Groot N.N."/>
        </authorList>
    </citation>
    <scope>NUCLEOTIDE SEQUENCE [LARGE SCALE GENOMIC DNA]</scope>
    <source>
        <strain evidence="2">DSM 17908</strain>
    </source>
</reference>
<dbReference type="EMBL" id="NITY01000017">
    <property type="protein sequence ID" value="PHM38187.1"/>
    <property type="molecule type" value="Genomic_DNA"/>
</dbReference>
<dbReference type="AlphaFoldDB" id="A0A1I3X1K9"/>
<evidence type="ECO:0000313" key="1">
    <source>
        <dbReference type="EMBL" id="PHM38187.1"/>
    </source>
</evidence>
<dbReference type="STRING" id="351675.SAMN05421680_13123"/>
<evidence type="ECO:0000313" key="4">
    <source>
        <dbReference type="Proteomes" id="UP000224607"/>
    </source>
</evidence>
<reference evidence="1 4" key="3">
    <citation type="journal article" date="2017" name="Nat. Microbiol.">
        <title>Natural product diversity associated with the nematode symbionts Photorhabdus and Xenorhabdus.</title>
        <authorList>
            <person name="Tobias N.J."/>
            <person name="Wolff H."/>
            <person name="Djahanschiri B."/>
            <person name="Grundmann F."/>
            <person name="Kronenwerth M."/>
            <person name="Shi Y.M."/>
            <person name="Simonyi S."/>
            <person name="Grun P."/>
            <person name="Shapiro-Ilan D."/>
            <person name="Pidot S.J."/>
            <person name="Stinear T.P."/>
            <person name="Ebersberger I."/>
            <person name="Bode H.B."/>
        </authorList>
    </citation>
    <scope>NUCLEOTIDE SEQUENCE [LARGE SCALE GENOMIC DNA]</scope>
    <source>
        <strain evidence="1 4">DSM 17908</strain>
    </source>
</reference>
<name>A0A1I3X1K9_9GAMM</name>
<dbReference type="RefSeq" id="WP_092513983.1">
    <property type="nucleotide sequence ID" value="NZ_CAWNQB010000009.1"/>
</dbReference>
<protein>
    <submittedName>
        <fullName evidence="2">Uncharacterized protein</fullName>
    </submittedName>
</protein>
<proteinExistence type="predicted"/>
<reference evidence="3" key="1">
    <citation type="submission" date="2016-10" db="EMBL/GenBank/DDBJ databases">
        <authorList>
            <person name="Varghese N."/>
            <person name="Submissions S."/>
        </authorList>
    </citation>
    <scope>NUCLEOTIDE SEQUENCE [LARGE SCALE GENOMIC DNA]</scope>
    <source>
        <strain evidence="3">DSM 17908</strain>
    </source>
</reference>
<sequence>MSQGTATHAITVDIKYNTEPLNKLESQLEHIVELLERIQGRRDVSDATTELEASIQKSVEAMLENATLIKRTDEASRRKYDAGMKLATDKGAIATITSDSFKIFNVASGPYINSPLIIDSAKISEAKIKANDDHTRQLIREEMRQFVTRERMPGGLLSK</sequence>
<dbReference type="Proteomes" id="UP000198919">
    <property type="component" value="Unassembled WGS sequence"/>
</dbReference>
<organism evidence="2 3">
    <name type="scientific">Xenorhabdus mauleonii</name>
    <dbReference type="NCBI Taxonomy" id="351675"/>
    <lineage>
        <taxon>Bacteria</taxon>
        <taxon>Pseudomonadati</taxon>
        <taxon>Pseudomonadota</taxon>
        <taxon>Gammaproteobacteria</taxon>
        <taxon>Enterobacterales</taxon>
        <taxon>Morganellaceae</taxon>
        <taxon>Xenorhabdus</taxon>
    </lineage>
</organism>
<evidence type="ECO:0000313" key="3">
    <source>
        <dbReference type="Proteomes" id="UP000198919"/>
    </source>
</evidence>